<evidence type="ECO:0000313" key="3">
    <source>
        <dbReference type="EMBL" id="CAK9162648.1"/>
    </source>
</evidence>
<proteinExistence type="predicted"/>
<feature type="region of interest" description="Disordered" evidence="1">
    <location>
        <begin position="162"/>
        <end position="185"/>
    </location>
</feature>
<dbReference type="InterPro" id="IPR013934">
    <property type="entry name" value="Utp13_C"/>
</dbReference>
<dbReference type="EMBL" id="CAUOFW020003924">
    <property type="protein sequence ID" value="CAK9162648.1"/>
    <property type="molecule type" value="Genomic_DNA"/>
</dbReference>
<comment type="caution">
    <text evidence="3">The sequence shown here is derived from an EMBL/GenBank/DDBJ whole genome shotgun (WGS) entry which is preliminary data.</text>
</comment>
<reference evidence="3 4" key="1">
    <citation type="submission" date="2024-02" db="EMBL/GenBank/DDBJ databases">
        <authorList>
            <person name="Vignale AGUSTIN F."/>
            <person name="Sosa J E."/>
            <person name="Modenutti C."/>
        </authorList>
    </citation>
    <scope>NUCLEOTIDE SEQUENCE [LARGE SCALE GENOMIC DNA]</scope>
</reference>
<sequence>MVIILPFLTFRFDIISLTDGIDVLVIQEEGVLKGQELENAVSDVDYTKAVQITFQLCRPHKLLKLFGEISRGILSTFGIRLRMEYEAKALAQFVFFRVFNMLPPKEIIEIRGFGELLEGLIPYCQRHFSRIDRLERSIFLLDYCLTGMSVIELEMEEKEIEDKSVKHSNEADEEQLAKTALVEHK</sequence>
<dbReference type="Proteomes" id="UP001642360">
    <property type="component" value="Unassembled WGS sequence"/>
</dbReference>
<keyword evidence="4" id="KW-1185">Reference proteome</keyword>
<feature type="domain" description="U3 small nucleolar RNA-associated protein 13 C-terminal" evidence="2">
    <location>
        <begin position="89"/>
        <end position="148"/>
    </location>
</feature>
<protein>
    <recommendedName>
        <fullName evidence="2">U3 small nucleolar RNA-associated protein 13 C-terminal domain-containing protein</fullName>
    </recommendedName>
</protein>
<evidence type="ECO:0000313" key="4">
    <source>
        <dbReference type="Proteomes" id="UP001642360"/>
    </source>
</evidence>
<dbReference type="AlphaFoldDB" id="A0ABC8SZM1"/>
<evidence type="ECO:0000256" key="1">
    <source>
        <dbReference type="SAM" id="MobiDB-lite"/>
    </source>
</evidence>
<dbReference type="Pfam" id="PF08625">
    <property type="entry name" value="Utp13"/>
    <property type="match status" value="1"/>
</dbReference>
<name>A0ABC8SZM1_9AQUA</name>
<organism evidence="3 4">
    <name type="scientific">Ilex paraguariensis</name>
    <name type="common">yerba mate</name>
    <dbReference type="NCBI Taxonomy" id="185542"/>
    <lineage>
        <taxon>Eukaryota</taxon>
        <taxon>Viridiplantae</taxon>
        <taxon>Streptophyta</taxon>
        <taxon>Embryophyta</taxon>
        <taxon>Tracheophyta</taxon>
        <taxon>Spermatophyta</taxon>
        <taxon>Magnoliopsida</taxon>
        <taxon>eudicotyledons</taxon>
        <taxon>Gunneridae</taxon>
        <taxon>Pentapetalae</taxon>
        <taxon>asterids</taxon>
        <taxon>campanulids</taxon>
        <taxon>Aquifoliales</taxon>
        <taxon>Aquifoliaceae</taxon>
        <taxon>Ilex</taxon>
    </lineage>
</organism>
<accession>A0ABC8SZM1</accession>
<gene>
    <name evidence="3" type="ORF">ILEXP_LOCUS31531</name>
</gene>
<evidence type="ECO:0000259" key="2">
    <source>
        <dbReference type="Pfam" id="PF08625"/>
    </source>
</evidence>